<evidence type="ECO:0000256" key="7">
    <source>
        <dbReference type="ARBA" id="ARBA00023014"/>
    </source>
</evidence>
<comment type="cofactor">
    <cofactor evidence="1">
        <name>[4Fe-4S] cluster</name>
        <dbReference type="ChEBI" id="CHEBI:49883"/>
    </cofactor>
</comment>
<keyword evidence="3" id="KW-0808">Transferase</keyword>
<protein>
    <submittedName>
        <fullName evidence="10">B12-binding domain-containing radical SAM protein</fullName>
    </submittedName>
    <submittedName>
        <fullName evidence="11">Magnesium-protoporphyrin IX monomethyl ester anaerobic oxidative cyclase</fullName>
    </submittedName>
</protein>
<evidence type="ECO:0000256" key="6">
    <source>
        <dbReference type="ARBA" id="ARBA00023004"/>
    </source>
</evidence>
<feature type="domain" description="Radical SAM core" evidence="9">
    <location>
        <begin position="172"/>
        <end position="392"/>
    </location>
</feature>
<dbReference type="PANTHER" id="PTHR43409">
    <property type="entry name" value="ANAEROBIC MAGNESIUM-PROTOPORPHYRIN IX MONOMETHYL ESTER CYCLASE-RELATED"/>
    <property type="match status" value="1"/>
</dbReference>
<evidence type="ECO:0000256" key="3">
    <source>
        <dbReference type="ARBA" id="ARBA00022679"/>
    </source>
</evidence>
<evidence type="ECO:0000256" key="2">
    <source>
        <dbReference type="ARBA" id="ARBA00022603"/>
    </source>
</evidence>
<dbReference type="InterPro" id="IPR007197">
    <property type="entry name" value="rSAM"/>
</dbReference>
<evidence type="ECO:0000256" key="4">
    <source>
        <dbReference type="ARBA" id="ARBA00022691"/>
    </source>
</evidence>
<dbReference type="OrthoDB" id="9801424at2"/>
<keyword evidence="4" id="KW-0949">S-adenosyl-L-methionine</keyword>
<dbReference type="Pfam" id="PF04055">
    <property type="entry name" value="Radical_SAM"/>
    <property type="match status" value="1"/>
</dbReference>
<evidence type="ECO:0000313" key="13">
    <source>
        <dbReference type="Proteomes" id="UP000373449"/>
    </source>
</evidence>
<evidence type="ECO:0000313" key="12">
    <source>
        <dbReference type="Proteomes" id="UP000224974"/>
    </source>
</evidence>
<dbReference type="SFLD" id="SFLDG01123">
    <property type="entry name" value="methyltransferase_(Class_B)"/>
    <property type="match status" value="1"/>
</dbReference>
<dbReference type="EMBL" id="CAADJA010000002">
    <property type="protein sequence ID" value="VFS47246.1"/>
    <property type="molecule type" value="Genomic_DNA"/>
</dbReference>
<dbReference type="Pfam" id="PF13282">
    <property type="entry name" value="DUF4070"/>
    <property type="match status" value="1"/>
</dbReference>
<sequence>MEYGPFSHSRKMKLVLISPKGPLYRKRGGIFKRSLRYQPLTLTTLAALTPKDLPIDITLIDEGISEIPADLQADLIGLTVITGTAPRAYELADQFRAKGIPVLLGGPHVTLLPEEAAGHADSLCVGYAEQTWPQLIHDFIAGNLQKIYRQAPDFDLSDTTLPFPERHRFNREDFLTQAVFEATRACAHNCEFCVAPTAWGRKQFQHPVDWIIQDIRQFVERTGKRKLIFVDLNLVSDIGYAKQLFTALIPLKVQWFGLSTVLIAHNYELMELMARSGCKGLLLGLETVTSGSLKDAGKKFNSSVNYKELIGTLHKLGISIQGCFVFGLDHDTVDTFDATVELAIDAGIDLPRFSILTPFPATPLYQRLEQEQRILTKDWSLYDAQHVVFQPKLMTVQELEEGHERAWKKIYQYNNIVRRLWNAKNFQPLAITANLGYRFYAHNLHKFYTCDWPIEHRPSTIDVIKG</sequence>
<dbReference type="Proteomes" id="UP000373449">
    <property type="component" value="Unassembled WGS sequence"/>
</dbReference>
<gene>
    <name evidence="10" type="ORF">CRN84_07015</name>
    <name evidence="11" type="ORF">NCTC12282_02181</name>
</gene>
<dbReference type="Proteomes" id="UP000224974">
    <property type="component" value="Unassembled WGS sequence"/>
</dbReference>
<evidence type="ECO:0000256" key="5">
    <source>
        <dbReference type="ARBA" id="ARBA00022723"/>
    </source>
</evidence>
<dbReference type="PROSITE" id="PS51332">
    <property type="entry name" value="B12_BINDING"/>
    <property type="match status" value="1"/>
</dbReference>
<dbReference type="STRING" id="1111728.GCA_000427805_00751"/>
<keyword evidence="2" id="KW-0489">Methyltransferase</keyword>
<dbReference type="EMBL" id="PDDX01000001">
    <property type="protein sequence ID" value="PHI29086.1"/>
    <property type="molecule type" value="Genomic_DNA"/>
</dbReference>
<dbReference type="GO" id="GO:0051539">
    <property type="term" value="F:4 iron, 4 sulfur cluster binding"/>
    <property type="evidence" value="ECO:0007669"/>
    <property type="project" value="UniProtKB-KW"/>
</dbReference>
<dbReference type="GO" id="GO:0005829">
    <property type="term" value="C:cytosol"/>
    <property type="evidence" value="ECO:0007669"/>
    <property type="project" value="TreeGrafter"/>
</dbReference>
<reference evidence="10" key="1">
    <citation type="submission" date="2017-09" db="EMBL/GenBank/DDBJ databases">
        <title>FDA dAtabase for Regulatory Grade micrObial Sequences (FDA-ARGOS): Supporting development and validation of Infectious Disease Dx tests.</title>
        <authorList>
            <person name="Minogue T."/>
            <person name="Wolcott M."/>
            <person name="Wasieloski L."/>
            <person name="Aguilar W."/>
            <person name="Moore D."/>
            <person name="Tallon L.J."/>
            <person name="Sadzewicz L."/>
            <person name="Ott S."/>
            <person name="Zhao X."/>
            <person name="Nagaraj S."/>
            <person name="Vavikolanu K."/>
            <person name="Aluvathingal J."/>
            <person name="Nadendla S."/>
            <person name="Sichtig H."/>
        </authorList>
    </citation>
    <scope>NUCLEOTIDE SEQUENCE</scope>
    <source>
        <strain evidence="10">FDAARGOS_387</strain>
    </source>
</reference>
<evidence type="ECO:0000256" key="1">
    <source>
        <dbReference type="ARBA" id="ARBA00001966"/>
    </source>
</evidence>
<dbReference type="InterPro" id="IPR034466">
    <property type="entry name" value="Methyltransferase_Class_B"/>
</dbReference>
<dbReference type="SFLD" id="SFLDG01082">
    <property type="entry name" value="B12-binding_domain_containing"/>
    <property type="match status" value="1"/>
</dbReference>
<keyword evidence="6" id="KW-0408">Iron</keyword>
<dbReference type="InterPro" id="IPR058240">
    <property type="entry name" value="rSAM_sf"/>
</dbReference>
<dbReference type="Pfam" id="PF02310">
    <property type="entry name" value="B12-binding"/>
    <property type="match status" value="1"/>
</dbReference>
<dbReference type="GO" id="GO:0031419">
    <property type="term" value="F:cobalamin binding"/>
    <property type="evidence" value="ECO:0007669"/>
    <property type="project" value="InterPro"/>
</dbReference>
<evidence type="ECO:0000259" key="9">
    <source>
        <dbReference type="PROSITE" id="PS51918"/>
    </source>
</evidence>
<keyword evidence="12" id="KW-1185">Reference proteome</keyword>
<dbReference type="GO" id="GO:0003824">
    <property type="term" value="F:catalytic activity"/>
    <property type="evidence" value="ECO:0007669"/>
    <property type="project" value="InterPro"/>
</dbReference>
<dbReference type="PANTHER" id="PTHR43409:SF7">
    <property type="entry name" value="BLL1977 PROTEIN"/>
    <property type="match status" value="1"/>
</dbReference>
<evidence type="ECO:0000313" key="10">
    <source>
        <dbReference type="EMBL" id="PHI29086.1"/>
    </source>
</evidence>
<name>A0A2C6DD19_9GAMM</name>
<dbReference type="PROSITE" id="PS51918">
    <property type="entry name" value="RADICAL_SAM"/>
    <property type="match status" value="1"/>
</dbReference>
<accession>A0A2C6DD19</accession>
<dbReference type="Gene3D" id="3.80.30.20">
    <property type="entry name" value="tm_1862 like domain"/>
    <property type="match status" value="1"/>
</dbReference>
<dbReference type="GO" id="GO:0046872">
    <property type="term" value="F:metal ion binding"/>
    <property type="evidence" value="ECO:0007669"/>
    <property type="project" value="UniProtKB-KW"/>
</dbReference>
<keyword evidence="7" id="KW-0411">Iron-sulfur</keyword>
<dbReference type="Gene3D" id="3.40.50.280">
    <property type="entry name" value="Cobalamin-binding domain"/>
    <property type="match status" value="1"/>
</dbReference>
<dbReference type="InterPro" id="IPR023404">
    <property type="entry name" value="rSAM_horseshoe"/>
</dbReference>
<dbReference type="InterPro" id="IPR025274">
    <property type="entry name" value="DUF4070"/>
</dbReference>
<dbReference type="SUPFAM" id="SSF102114">
    <property type="entry name" value="Radical SAM enzymes"/>
    <property type="match status" value="1"/>
</dbReference>
<proteinExistence type="predicted"/>
<organism evidence="10 12">
    <name type="scientific">Budvicia aquatica</name>
    <dbReference type="NCBI Taxonomy" id="82979"/>
    <lineage>
        <taxon>Bacteria</taxon>
        <taxon>Pseudomonadati</taxon>
        <taxon>Pseudomonadota</taxon>
        <taxon>Gammaproteobacteria</taxon>
        <taxon>Enterobacterales</taxon>
        <taxon>Budviciaceae</taxon>
        <taxon>Budvicia</taxon>
    </lineage>
</organism>
<dbReference type="RefSeq" id="WP_036016824.1">
    <property type="nucleotide sequence ID" value="NZ_CAADJA010000002.1"/>
</dbReference>
<dbReference type="InterPro" id="IPR051198">
    <property type="entry name" value="BchE-like"/>
</dbReference>
<dbReference type="CDD" id="cd01335">
    <property type="entry name" value="Radical_SAM"/>
    <property type="match status" value="1"/>
</dbReference>
<reference evidence="12" key="2">
    <citation type="submission" date="2017-09" db="EMBL/GenBank/DDBJ databases">
        <title>FDA dAtabase for Regulatory Grade micrObial Sequences (FDA-ARGOS): Supporting development and validation of Infectious Disease Dx tests.</title>
        <authorList>
            <person name="Minogue T."/>
            <person name="Wolcott M."/>
            <person name="Wasieloski L."/>
            <person name="Aguilar W."/>
            <person name="Moore D."/>
            <person name="Tallon L."/>
            <person name="Sadzewicz L."/>
            <person name="Ott S."/>
            <person name="Zhao X."/>
            <person name="Nagaraj S."/>
            <person name="Vavikolanu K."/>
            <person name="Aluvathingal J."/>
            <person name="Nadendla S."/>
            <person name="Sichtig H."/>
        </authorList>
    </citation>
    <scope>NUCLEOTIDE SEQUENCE [LARGE SCALE GENOMIC DNA]</scope>
    <source>
        <strain evidence="12">FDAARGOS_387</strain>
    </source>
</reference>
<reference evidence="11 13" key="3">
    <citation type="submission" date="2019-03" db="EMBL/GenBank/DDBJ databases">
        <authorList>
            <consortium name="Pathogen Informatics"/>
        </authorList>
    </citation>
    <scope>NUCLEOTIDE SEQUENCE [LARGE SCALE GENOMIC DNA]</scope>
    <source>
        <strain evidence="11 13">NCTC12282</strain>
    </source>
</reference>
<dbReference type="SFLD" id="SFLDS00029">
    <property type="entry name" value="Radical_SAM"/>
    <property type="match status" value="1"/>
</dbReference>
<dbReference type="AlphaFoldDB" id="A0A2C6DD19"/>
<keyword evidence="5" id="KW-0479">Metal-binding</keyword>
<dbReference type="SMART" id="SM00729">
    <property type="entry name" value="Elp3"/>
    <property type="match status" value="1"/>
</dbReference>
<evidence type="ECO:0000313" key="11">
    <source>
        <dbReference type="EMBL" id="VFS47246.1"/>
    </source>
</evidence>
<feature type="domain" description="B12-binding" evidence="8">
    <location>
        <begin position="11"/>
        <end position="146"/>
    </location>
</feature>
<dbReference type="InterPro" id="IPR006638">
    <property type="entry name" value="Elp3/MiaA/NifB-like_rSAM"/>
</dbReference>
<evidence type="ECO:0000259" key="8">
    <source>
        <dbReference type="PROSITE" id="PS51332"/>
    </source>
</evidence>
<dbReference type="InterPro" id="IPR006158">
    <property type="entry name" value="Cobalamin-bd"/>
</dbReference>